<dbReference type="Proteomes" id="UP000236161">
    <property type="component" value="Unassembled WGS sequence"/>
</dbReference>
<dbReference type="STRING" id="1088818.A0A2I0B7L7"/>
<evidence type="ECO:0000313" key="2">
    <source>
        <dbReference type="Proteomes" id="UP000236161"/>
    </source>
</evidence>
<protein>
    <recommendedName>
        <fullName evidence="3">Pollen-specific protein-like</fullName>
    </recommendedName>
</protein>
<name>A0A2I0B7L7_9ASPA</name>
<gene>
    <name evidence="1" type="ORF">AXF42_Ash004806</name>
</gene>
<sequence length="359" mass="40388">MPVGPQLGRTWKALSEPLSIQQLQRWLWTMLSIYLCQQSTSYMAKMVWPISLLLSLVRNALPLIGLLYSMEVECSNGTSGRTLLAFRVKGHIRRIRADAYHRRSVEPAFLLKDQHLWGLHEFLVDVKEAKAPHMSIFVRPRQWAFNSFFFHRKQLLSEAYLKQDFTMEHKLLILFFLSASLFMRSLSLKPSPGGGKLRTNITIIGSVFCDACSEHTFSKHSYFLQGVQVLIQCKFAANSMTSRDEISISAERKTDVFGVYKLDLPPVEGFQCQKGLEIKSVCAASLLQSSSSTCSIPGLQSSTAHMAIKSKARDICILNLNTLNYHPGKRDGNLCGAEKRAVAASLAFWPSFPHPFGLP</sequence>
<dbReference type="PANTHER" id="PTHR46995:SF6">
    <property type="entry name" value="POLLEN OLE E 1 ALLERGEN AND EXTENSIN FAMILY PROTEIN"/>
    <property type="match status" value="1"/>
</dbReference>
<evidence type="ECO:0008006" key="3">
    <source>
        <dbReference type="Google" id="ProtNLM"/>
    </source>
</evidence>
<organism evidence="1 2">
    <name type="scientific">Apostasia shenzhenica</name>
    <dbReference type="NCBI Taxonomy" id="1088818"/>
    <lineage>
        <taxon>Eukaryota</taxon>
        <taxon>Viridiplantae</taxon>
        <taxon>Streptophyta</taxon>
        <taxon>Embryophyta</taxon>
        <taxon>Tracheophyta</taxon>
        <taxon>Spermatophyta</taxon>
        <taxon>Magnoliopsida</taxon>
        <taxon>Liliopsida</taxon>
        <taxon>Asparagales</taxon>
        <taxon>Orchidaceae</taxon>
        <taxon>Apostasioideae</taxon>
        <taxon>Apostasia</taxon>
    </lineage>
</organism>
<proteinExistence type="predicted"/>
<accession>A0A2I0B7L7</accession>
<dbReference type="PANTHER" id="PTHR46995">
    <property type="entry name" value="OS09G0508200 PROTEIN"/>
    <property type="match status" value="1"/>
</dbReference>
<evidence type="ECO:0000313" key="1">
    <source>
        <dbReference type="EMBL" id="PKA63797.1"/>
    </source>
</evidence>
<dbReference type="OrthoDB" id="1588785at2759"/>
<keyword evidence="2" id="KW-1185">Reference proteome</keyword>
<dbReference type="AlphaFoldDB" id="A0A2I0B7L7"/>
<reference evidence="1 2" key="1">
    <citation type="journal article" date="2017" name="Nature">
        <title>The Apostasia genome and the evolution of orchids.</title>
        <authorList>
            <person name="Zhang G.Q."/>
            <person name="Liu K.W."/>
            <person name="Li Z."/>
            <person name="Lohaus R."/>
            <person name="Hsiao Y.Y."/>
            <person name="Niu S.C."/>
            <person name="Wang J.Y."/>
            <person name="Lin Y.C."/>
            <person name="Xu Q."/>
            <person name="Chen L.J."/>
            <person name="Yoshida K."/>
            <person name="Fujiwara S."/>
            <person name="Wang Z.W."/>
            <person name="Zhang Y.Q."/>
            <person name="Mitsuda N."/>
            <person name="Wang M."/>
            <person name="Liu G.H."/>
            <person name="Pecoraro L."/>
            <person name="Huang H.X."/>
            <person name="Xiao X.J."/>
            <person name="Lin M."/>
            <person name="Wu X.Y."/>
            <person name="Wu W.L."/>
            <person name="Chen Y.Y."/>
            <person name="Chang S.B."/>
            <person name="Sakamoto S."/>
            <person name="Ohme-Takagi M."/>
            <person name="Yagi M."/>
            <person name="Zeng S.J."/>
            <person name="Shen C.Y."/>
            <person name="Yeh C.M."/>
            <person name="Luo Y.B."/>
            <person name="Tsai W.C."/>
            <person name="Van de Peer Y."/>
            <person name="Liu Z.J."/>
        </authorList>
    </citation>
    <scope>NUCLEOTIDE SEQUENCE [LARGE SCALE GENOMIC DNA]</scope>
    <source>
        <strain evidence="2">cv. Shenzhen</strain>
        <tissue evidence="1">Stem</tissue>
    </source>
</reference>
<dbReference type="Pfam" id="PF01190">
    <property type="entry name" value="Pollen_Ole_e_1"/>
    <property type="match status" value="1"/>
</dbReference>
<dbReference type="EMBL" id="KZ451906">
    <property type="protein sequence ID" value="PKA63797.1"/>
    <property type="molecule type" value="Genomic_DNA"/>
</dbReference>